<keyword evidence="6" id="KW-1185">Reference proteome</keyword>
<dbReference type="PANTHER" id="PTHR48027">
    <property type="entry name" value="HETEROGENEOUS NUCLEAR RIBONUCLEOPROTEIN 87F-RELATED"/>
    <property type="match status" value="1"/>
</dbReference>
<dbReference type="Pfam" id="PF00076">
    <property type="entry name" value="RRM_1"/>
    <property type="match status" value="2"/>
</dbReference>
<dbReference type="HOGENOM" id="CLU_012062_15_0_1"/>
<evidence type="ECO:0000256" key="3">
    <source>
        <dbReference type="SAM" id="MobiDB-lite"/>
    </source>
</evidence>
<gene>
    <name evidence="5" type="ORF">PV07_11444</name>
</gene>
<dbReference type="InterPro" id="IPR000504">
    <property type="entry name" value="RRM_dom"/>
</dbReference>
<feature type="domain" description="RRM" evidence="4">
    <location>
        <begin position="188"/>
        <end position="265"/>
    </location>
</feature>
<evidence type="ECO:0000313" key="6">
    <source>
        <dbReference type="Proteomes" id="UP000054466"/>
    </source>
</evidence>
<feature type="compositionally biased region" description="Low complexity" evidence="3">
    <location>
        <begin position="35"/>
        <end position="53"/>
    </location>
</feature>
<organism evidence="5 6">
    <name type="scientific">Cladophialophora immunda</name>
    <dbReference type="NCBI Taxonomy" id="569365"/>
    <lineage>
        <taxon>Eukaryota</taxon>
        <taxon>Fungi</taxon>
        <taxon>Dikarya</taxon>
        <taxon>Ascomycota</taxon>
        <taxon>Pezizomycotina</taxon>
        <taxon>Eurotiomycetes</taxon>
        <taxon>Chaetothyriomycetidae</taxon>
        <taxon>Chaetothyriales</taxon>
        <taxon>Herpotrichiellaceae</taxon>
        <taxon>Cladophialophora</taxon>
    </lineage>
</organism>
<evidence type="ECO:0000256" key="2">
    <source>
        <dbReference type="PROSITE-ProRule" id="PRU00176"/>
    </source>
</evidence>
<evidence type="ECO:0000313" key="5">
    <source>
        <dbReference type="EMBL" id="KIW23227.1"/>
    </source>
</evidence>
<feature type="region of interest" description="Disordered" evidence="3">
    <location>
        <begin position="136"/>
        <end position="177"/>
    </location>
</feature>
<feature type="compositionally biased region" description="Low complexity" evidence="3">
    <location>
        <begin position="93"/>
        <end position="109"/>
    </location>
</feature>
<feature type="region of interest" description="Disordered" evidence="3">
    <location>
        <begin position="35"/>
        <end position="119"/>
    </location>
</feature>
<dbReference type="STRING" id="569365.A0A0D2AEB1"/>
<dbReference type="Gene3D" id="3.30.70.330">
    <property type="match status" value="2"/>
</dbReference>
<keyword evidence="1 2" id="KW-0694">RNA-binding</keyword>
<evidence type="ECO:0000259" key="4">
    <source>
        <dbReference type="PROSITE" id="PS50102"/>
    </source>
</evidence>
<sequence>MVLHAAEDLHLSAFFVVDMYALRRCASRFLTSRPSLAPSSRTYSSLSSPTSRLIGRSTASYPQRRWATNEAQGKEGKSPITEVEPTTPEEAENAAQTQAASTKSAPQAAEPANITEATDESLPAAVINEKLAAKTGPAPGVAETANATEATEEALPAAETGERLTADSKAAPSQSATLSHAGMFDRKPTLYIGNLFFDVTETDLVKEFARFGTVTKCRIVRDSRGLSKGFGYVDFSTQEAADAAMEGLNMSLFEGRRITVQYAARPSGVLDNQNVERKPLNPPSKTLFIGNMSFEMTDRDLTNLFRGIRNVIDVRVAIDRRTGQPRGFAHADFIDVKSAMEAMKLLQEKEIYGRRLRVDFSYSSANRAPRNDPPVENN</sequence>
<feature type="compositionally biased region" description="Low complexity" evidence="3">
    <location>
        <begin position="142"/>
        <end position="159"/>
    </location>
</feature>
<dbReference type="SMART" id="SM00360">
    <property type="entry name" value="RRM"/>
    <property type="match status" value="2"/>
</dbReference>
<dbReference type="InterPro" id="IPR012677">
    <property type="entry name" value="Nucleotide-bd_a/b_plait_sf"/>
</dbReference>
<dbReference type="AlphaFoldDB" id="A0A0D2AEB1"/>
<dbReference type="OrthoDB" id="6730379at2759"/>
<dbReference type="CDD" id="cd00590">
    <property type="entry name" value="RRM_SF"/>
    <property type="match status" value="1"/>
</dbReference>
<protein>
    <recommendedName>
        <fullName evidence="4">RRM domain-containing protein</fullName>
    </recommendedName>
</protein>
<dbReference type="RefSeq" id="XP_016243443.1">
    <property type="nucleotide sequence ID" value="XM_016398881.1"/>
</dbReference>
<dbReference type="InterPro" id="IPR035979">
    <property type="entry name" value="RBD_domain_sf"/>
</dbReference>
<accession>A0A0D2AEB1</accession>
<name>A0A0D2AEB1_9EURO</name>
<dbReference type="GeneID" id="27350638"/>
<evidence type="ECO:0000256" key="1">
    <source>
        <dbReference type="ARBA" id="ARBA00022884"/>
    </source>
</evidence>
<dbReference type="SUPFAM" id="SSF54928">
    <property type="entry name" value="RNA-binding domain, RBD"/>
    <property type="match status" value="2"/>
</dbReference>
<dbReference type="VEuPathDB" id="FungiDB:PV07_11444"/>
<dbReference type="GO" id="GO:0003723">
    <property type="term" value="F:RNA binding"/>
    <property type="evidence" value="ECO:0007669"/>
    <property type="project" value="UniProtKB-UniRule"/>
</dbReference>
<feature type="domain" description="RRM" evidence="4">
    <location>
        <begin position="285"/>
        <end position="363"/>
    </location>
</feature>
<dbReference type="EMBL" id="KN847046">
    <property type="protein sequence ID" value="KIW23227.1"/>
    <property type="molecule type" value="Genomic_DNA"/>
</dbReference>
<dbReference type="InterPro" id="IPR052462">
    <property type="entry name" value="SLIRP/GR-RBP-like"/>
</dbReference>
<reference evidence="5 6" key="1">
    <citation type="submission" date="2015-01" db="EMBL/GenBank/DDBJ databases">
        <title>The Genome Sequence of Cladophialophora immunda CBS83496.</title>
        <authorList>
            <consortium name="The Broad Institute Genomics Platform"/>
            <person name="Cuomo C."/>
            <person name="de Hoog S."/>
            <person name="Gorbushina A."/>
            <person name="Stielow B."/>
            <person name="Teixiera M."/>
            <person name="Abouelleil A."/>
            <person name="Chapman S.B."/>
            <person name="Priest M."/>
            <person name="Young S.K."/>
            <person name="Wortman J."/>
            <person name="Nusbaum C."/>
            <person name="Birren B."/>
        </authorList>
    </citation>
    <scope>NUCLEOTIDE SEQUENCE [LARGE SCALE GENOMIC DNA]</scope>
    <source>
        <strain evidence="5 6">CBS 83496</strain>
    </source>
</reference>
<dbReference type="Proteomes" id="UP000054466">
    <property type="component" value="Unassembled WGS sequence"/>
</dbReference>
<proteinExistence type="predicted"/>
<dbReference type="PROSITE" id="PS50102">
    <property type="entry name" value="RRM"/>
    <property type="match status" value="2"/>
</dbReference>